<dbReference type="SUPFAM" id="SSF54427">
    <property type="entry name" value="NTF2-like"/>
    <property type="match status" value="1"/>
</dbReference>
<dbReference type="InterPro" id="IPR037401">
    <property type="entry name" value="SnoaL-like"/>
</dbReference>
<dbReference type="AlphaFoldDB" id="A0A0D1JIP1"/>
<dbReference type="Pfam" id="PF13474">
    <property type="entry name" value="SnoaL_3"/>
    <property type="match status" value="1"/>
</dbReference>
<gene>
    <name evidence="2" type="ORF">QX99_00793</name>
</gene>
<dbReference type="Gene3D" id="3.10.450.50">
    <property type="match status" value="1"/>
</dbReference>
<comment type="caution">
    <text evidence="2">The sequence shown here is derived from an EMBL/GenBank/DDBJ whole genome shotgun (WGS) entry which is preliminary data.</text>
</comment>
<evidence type="ECO:0000313" key="3">
    <source>
        <dbReference type="Proteomes" id="UP000032287"/>
    </source>
</evidence>
<dbReference type="RefSeq" id="WP_043711037.1">
    <property type="nucleotide sequence ID" value="NZ_JALOCT010000030.1"/>
</dbReference>
<proteinExistence type="predicted"/>
<sequence length="140" mass="15902">MTNYDVDVSKIEKEVKNIIDICDDLIQQENFSELKKYYAEDAVLVVKPDMFVQGRENIAVAFKKIASYFKNSLKPVEGEMQFLIAGDTVLVLAQTFIQASTEALETSEYSSERRATYVFKKIDDSWVCAIDNSYGTSLLD</sequence>
<organism evidence="2 3">
    <name type="scientific">Weissella cibaria</name>
    <dbReference type="NCBI Taxonomy" id="137591"/>
    <lineage>
        <taxon>Bacteria</taxon>
        <taxon>Bacillati</taxon>
        <taxon>Bacillota</taxon>
        <taxon>Bacilli</taxon>
        <taxon>Lactobacillales</taxon>
        <taxon>Lactobacillaceae</taxon>
        <taxon>Weissella</taxon>
    </lineage>
</organism>
<feature type="domain" description="SnoaL-like" evidence="1">
    <location>
        <begin position="20"/>
        <end position="127"/>
    </location>
</feature>
<accession>A0A0D1JIP1</accession>
<evidence type="ECO:0000259" key="1">
    <source>
        <dbReference type="Pfam" id="PF13474"/>
    </source>
</evidence>
<dbReference type="EMBL" id="JWHU01000011">
    <property type="protein sequence ID" value="KIU21243.1"/>
    <property type="molecule type" value="Genomic_DNA"/>
</dbReference>
<dbReference type="InterPro" id="IPR032710">
    <property type="entry name" value="NTF2-like_dom_sf"/>
</dbReference>
<dbReference type="PATRIC" id="fig|137591.25.peg.765"/>
<evidence type="ECO:0000313" key="2">
    <source>
        <dbReference type="EMBL" id="KIU21243.1"/>
    </source>
</evidence>
<protein>
    <recommendedName>
        <fullName evidence="1">SnoaL-like domain-containing protein</fullName>
    </recommendedName>
</protein>
<reference evidence="2 3" key="1">
    <citation type="journal article" date="2015" name="Microbiology (Mosc.)">
        <title>Genomics of the Weissella cibaria species with an examination of its metabolic traits.</title>
        <authorList>
            <person name="Lynch K.M."/>
            <person name="Lucid A."/>
            <person name="Arendt E.K."/>
            <person name="Sleator R.D."/>
            <person name="Lucey B."/>
            <person name="Coffey A."/>
        </authorList>
    </citation>
    <scope>NUCLEOTIDE SEQUENCE [LARGE SCALE GENOMIC DNA]</scope>
    <source>
        <strain evidence="2 3">MG1</strain>
    </source>
</reference>
<dbReference type="Proteomes" id="UP000032287">
    <property type="component" value="Unassembled WGS sequence"/>
</dbReference>
<name>A0A0D1JIP1_9LACO</name>
<keyword evidence="3" id="KW-1185">Reference proteome</keyword>